<keyword evidence="14" id="KW-0238">DNA-binding</keyword>
<dbReference type="Proteomes" id="UP000325315">
    <property type="component" value="Unassembled WGS sequence"/>
</dbReference>
<reference evidence="21" key="1">
    <citation type="journal article" date="2019" name="Plant Biotechnol. J.">
        <title>Genome sequencing of the Australian wild diploid species Gossypium australe highlights disease resistance and delayed gland morphogenesis.</title>
        <authorList>
            <person name="Cai Y."/>
            <person name="Cai X."/>
            <person name="Wang Q."/>
            <person name="Wang P."/>
            <person name="Zhang Y."/>
            <person name="Cai C."/>
            <person name="Xu Y."/>
            <person name="Wang K."/>
            <person name="Zhou Z."/>
            <person name="Wang C."/>
            <person name="Geng S."/>
            <person name="Li B."/>
            <person name="Dong Q."/>
            <person name="Hou Y."/>
            <person name="Wang H."/>
            <person name="Ai P."/>
            <person name="Liu Z."/>
            <person name="Yi F."/>
            <person name="Sun M."/>
            <person name="An G."/>
            <person name="Cheng J."/>
            <person name="Zhang Y."/>
            <person name="Shi Q."/>
            <person name="Xie Y."/>
            <person name="Shi X."/>
            <person name="Chang Y."/>
            <person name="Huang F."/>
            <person name="Chen Y."/>
            <person name="Hong S."/>
            <person name="Mi L."/>
            <person name="Sun Q."/>
            <person name="Zhang L."/>
            <person name="Zhou B."/>
            <person name="Peng R."/>
            <person name="Zhang X."/>
            <person name="Liu F."/>
        </authorList>
    </citation>
    <scope>NUCLEOTIDE SEQUENCE [LARGE SCALE GENOMIC DNA]</scope>
    <source>
        <strain evidence="21">cv. PA1801</strain>
    </source>
</reference>
<dbReference type="CDD" id="cd09274">
    <property type="entry name" value="RNase_HI_RT_Ty3"/>
    <property type="match status" value="1"/>
</dbReference>
<dbReference type="GO" id="GO:0015074">
    <property type="term" value="P:DNA integration"/>
    <property type="evidence" value="ECO:0007669"/>
    <property type="project" value="UniProtKB-KW"/>
</dbReference>
<dbReference type="GO" id="GO:0006508">
    <property type="term" value="P:proteolysis"/>
    <property type="evidence" value="ECO:0007669"/>
    <property type="project" value="UniProtKB-KW"/>
</dbReference>
<dbReference type="InterPro" id="IPR021109">
    <property type="entry name" value="Peptidase_aspartic_dom_sf"/>
</dbReference>
<dbReference type="InterPro" id="IPR041588">
    <property type="entry name" value="Integrase_H2C2"/>
</dbReference>
<proteinExistence type="predicted"/>
<keyword evidence="8" id="KW-0255">Endonuclease</keyword>
<evidence type="ECO:0000259" key="17">
    <source>
        <dbReference type="Pfam" id="PF17917"/>
    </source>
</evidence>
<keyword evidence="12" id="KW-0695">RNA-directed DNA polymerase</keyword>
<feature type="compositionally biased region" description="Basic and acidic residues" evidence="16">
    <location>
        <begin position="34"/>
        <end position="46"/>
    </location>
</feature>
<dbReference type="Gene3D" id="2.40.70.10">
    <property type="entry name" value="Acid Proteases"/>
    <property type="match status" value="1"/>
</dbReference>
<evidence type="ECO:0000256" key="15">
    <source>
        <dbReference type="ARBA" id="ARBA00023172"/>
    </source>
</evidence>
<feature type="region of interest" description="Disordered" evidence="16">
    <location>
        <begin position="1"/>
        <end position="47"/>
    </location>
</feature>
<dbReference type="Gene3D" id="1.10.340.70">
    <property type="match status" value="1"/>
</dbReference>
<feature type="domain" description="Tf2-1-like SH3-like" evidence="19">
    <location>
        <begin position="584"/>
        <end position="635"/>
    </location>
</feature>
<dbReference type="PANTHER" id="PTHR37984">
    <property type="entry name" value="PROTEIN CBG26694"/>
    <property type="match status" value="1"/>
</dbReference>
<dbReference type="Gene3D" id="3.10.10.10">
    <property type="entry name" value="HIV Type 1 Reverse Transcriptase, subunit A, domain 1"/>
    <property type="match status" value="1"/>
</dbReference>
<dbReference type="SUPFAM" id="SSF53098">
    <property type="entry name" value="Ribonuclease H-like"/>
    <property type="match status" value="1"/>
</dbReference>
<dbReference type="EMBL" id="SMMG02000005">
    <property type="protein sequence ID" value="KAA3473400.1"/>
    <property type="molecule type" value="Genomic_DNA"/>
</dbReference>
<evidence type="ECO:0000256" key="6">
    <source>
        <dbReference type="ARBA" id="ARBA00022723"/>
    </source>
</evidence>
<keyword evidence="5" id="KW-0540">Nuclease</keyword>
<dbReference type="GO" id="GO:0003887">
    <property type="term" value="F:DNA-directed DNA polymerase activity"/>
    <property type="evidence" value="ECO:0007669"/>
    <property type="project" value="UniProtKB-KW"/>
</dbReference>
<evidence type="ECO:0000256" key="10">
    <source>
        <dbReference type="ARBA" id="ARBA00022842"/>
    </source>
</evidence>
<feature type="domain" description="Integrase zinc-binding" evidence="18">
    <location>
        <begin position="448"/>
        <end position="502"/>
    </location>
</feature>
<evidence type="ECO:0000256" key="2">
    <source>
        <dbReference type="ARBA" id="ARBA00022670"/>
    </source>
</evidence>
<dbReference type="AlphaFoldDB" id="A0A5B6VW23"/>
<dbReference type="GO" id="GO:0004519">
    <property type="term" value="F:endonuclease activity"/>
    <property type="evidence" value="ECO:0007669"/>
    <property type="project" value="UniProtKB-KW"/>
</dbReference>
<sequence>MVEKEKFQSARSGNVAPRGRPQRNLGSGANSKSAPRDSAVRSEGRAPARTYAIRTHEEASSPNMITEFVIKVSNPLGKYVLVDKVCKNFPSMIRGHCFPFNLMLFPFDEFDVILGMDWLTIHDVVVNCGRNIIDLKCESGDILMVESDESDRLPVVISSMTAQRYMRKGCESYLAFVLNTKVSELNIELVPLVCEYSDVFPEELPRLPLVRKVEFGIELVPGTPPISIAPYRMALTELKELKAQLQKLTDKDGLFHQLKGPTVFSKINFRSGYYQLRVKNSDVPETTFWTSKSEFWLRDVKFLGHIVSGDGIRVDPSKISAIVKWKLLRNVSKAPVLVQIEQGKEFVVYSDASLNGLGCVLMQEGKIWRHHLYGEKCRVFTDHKGLKYLVTQKDLNLRQRRWLELIKDYELVVDNHPGDVNVVAYALSRKSLFALRAMNTRVCVPRDDELIWKILHEVYSGCLSVHPGSTKMYNDLKKMYWWSGMKRDISEFVSRCLVYQQRSEVHFAIWKKLQEALGTKLNFSTAFHLQTDGQSERVIQILEDILQCCILEFQGSWEKYLPMVEIAYNNSFQSSLKMALYWLLRFGWNGKLSPRFIGPYEITERIGPIAYRLALPSELEKIHDVFHVSMLRRYRSDPSHVISLTEVDIQPDMTYGEESVKILAR</sequence>
<evidence type="ECO:0000313" key="21">
    <source>
        <dbReference type="Proteomes" id="UP000325315"/>
    </source>
</evidence>
<keyword evidence="13" id="KW-0239">DNA-directed DNA polymerase</keyword>
<dbReference type="Pfam" id="PF08284">
    <property type="entry name" value="RVP_2"/>
    <property type="match status" value="1"/>
</dbReference>
<evidence type="ECO:0000259" key="18">
    <source>
        <dbReference type="Pfam" id="PF17921"/>
    </source>
</evidence>
<evidence type="ECO:0000256" key="11">
    <source>
        <dbReference type="ARBA" id="ARBA00022908"/>
    </source>
</evidence>
<dbReference type="PANTHER" id="PTHR37984:SF5">
    <property type="entry name" value="PROTEIN NYNRIN-LIKE"/>
    <property type="match status" value="1"/>
</dbReference>
<dbReference type="OrthoDB" id="1002399at2759"/>
<keyword evidence="9" id="KW-0378">Hydrolase</keyword>
<keyword evidence="3" id="KW-0808">Transferase</keyword>
<dbReference type="InterPro" id="IPR041373">
    <property type="entry name" value="RT_RNaseH"/>
</dbReference>
<dbReference type="InterPro" id="IPR043502">
    <property type="entry name" value="DNA/RNA_pol_sf"/>
</dbReference>
<evidence type="ECO:0000256" key="9">
    <source>
        <dbReference type="ARBA" id="ARBA00022801"/>
    </source>
</evidence>
<keyword evidence="21" id="KW-1185">Reference proteome</keyword>
<evidence type="ECO:0000259" key="19">
    <source>
        <dbReference type="Pfam" id="PF24626"/>
    </source>
</evidence>
<dbReference type="InterPro" id="IPR056924">
    <property type="entry name" value="SH3_Tf2-1"/>
</dbReference>
<evidence type="ECO:0000256" key="1">
    <source>
        <dbReference type="ARBA" id="ARBA00012493"/>
    </source>
</evidence>
<keyword evidence="11" id="KW-0229">DNA integration</keyword>
<comment type="caution">
    <text evidence="20">The sequence shown here is derived from an EMBL/GenBank/DDBJ whole genome shotgun (WGS) entry which is preliminary data.</text>
</comment>
<dbReference type="Pfam" id="PF17917">
    <property type="entry name" value="RT_RNaseH"/>
    <property type="match status" value="1"/>
</dbReference>
<accession>A0A5B6VW23</accession>
<feature type="domain" description="Reverse transcriptase RNase H-like" evidence="17">
    <location>
        <begin position="367"/>
        <end position="409"/>
    </location>
</feature>
<evidence type="ECO:0000256" key="13">
    <source>
        <dbReference type="ARBA" id="ARBA00022932"/>
    </source>
</evidence>
<keyword evidence="6" id="KW-0479">Metal-binding</keyword>
<dbReference type="EC" id="2.7.7.49" evidence="1"/>
<dbReference type="GO" id="GO:0004190">
    <property type="term" value="F:aspartic-type endopeptidase activity"/>
    <property type="evidence" value="ECO:0007669"/>
    <property type="project" value="UniProtKB-KW"/>
</dbReference>
<evidence type="ECO:0000256" key="16">
    <source>
        <dbReference type="SAM" id="MobiDB-lite"/>
    </source>
</evidence>
<evidence type="ECO:0000256" key="12">
    <source>
        <dbReference type="ARBA" id="ARBA00022918"/>
    </source>
</evidence>
<dbReference type="GO" id="GO:0003964">
    <property type="term" value="F:RNA-directed DNA polymerase activity"/>
    <property type="evidence" value="ECO:0007669"/>
    <property type="project" value="UniProtKB-KW"/>
</dbReference>
<evidence type="ECO:0000256" key="8">
    <source>
        <dbReference type="ARBA" id="ARBA00022759"/>
    </source>
</evidence>
<dbReference type="Pfam" id="PF24626">
    <property type="entry name" value="SH3_Tf2-1"/>
    <property type="match status" value="1"/>
</dbReference>
<keyword evidence="2" id="KW-0645">Protease</keyword>
<evidence type="ECO:0000256" key="5">
    <source>
        <dbReference type="ARBA" id="ARBA00022722"/>
    </source>
</evidence>
<keyword evidence="7" id="KW-0064">Aspartyl protease</keyword>
<dbReference type="Pfam" id="PF17921">
    <property type="entry name" value="Integrase_H2C2"/>
    <property type="match status" value="1"/>
</dbReference>
<dbReference type="GO" id="GO:0006310">
    <property type="term" value="P:DNA recombination"/>
    <property type="evidence" value="ECO:0007669"/>
    <property type="project" value="UniProtKB-KW"/>
</dbReference>
<dbReference type="InterPro" id="IPR012337">
    <property type="entry name" value="RNaseH-like_sf"/>
</dbReference>
<name>A0A5B6VW23_9ROSI</name>
<dbReference type="InterPro" id="IPR043128">
    <property type="entry name" value="Rev_trsase/Diguanyl_cyclase"/>
</dbReference>
<gene>
    <name evidence="20" type="ORF">EPI10_023778</name>
</gene>
<dbReference type="Gene3D" id="3.30.70.270">
    <property type="match status" value="1"/>
</dbReference>
<dbReference type="InterPro" id="IPR050951">
    <property type="entry name" value="Retrovirus_Pol_polyprotein"/>
</dbReference>
<keyword evidence="15" id="KW-0233">DNA recombination</keyword>
<dbReference type="GO" id="GO:0003677">
    <property type="term" value="F:DNA binding"/>
    <property type="evidence" value="ECO:0007669"/>
    <property type="project" value="UniProtKB-KW"/>
</dbReference>
<dbReference type="GO" id="GO:0046872">
    <property type="term" value="F:metal ion binding"/>
    <property type="evidence" value="ECO:0007669"/>
    <property type="project" value="UniProtKB-KW"/>
</dbReference>
<dbReference type="SUPFAM" id="SSF56672">
    <property type="entry name" value="DNA/RNA polymerases"/>
    <property type="match status" value="1"/>
</dbReference>
<evidence type="ECO:0000256" key="14">
    <source>
        <dbReference type="ARBA" id="ARBA00023125"/>
    </source>
</evidence>
<organism evidence="20 21">
    <name type="scientific">Gossypium australe</name>
    <dbReference type="NCBI Taxonomy" id="47621"/>
    <lineage>
        <taxon>Eukaryota</taxon>
        <taxon>Viridiplantae</taxon>
        <taxon>Streptophyta</taxon>
        <taxon>Embryophyta</taxon>
        <taxon>Tracheophyta</taxon>
        <taxon>Spermatophyta</taxon>
        <taxon>Magnoliopsida</taxon>
        <taxon>eudicotyledons</taxon>
        <taxon>Gunneridae</taxon>
        <taxon>Pentapetalae</taxon>
        <taxon>rosids</taxon>
        <taxon>malvids</taxon>
        <taxon>Malvales</taxon>
        <taxon>Malvaceae</taxon>
        <taxon>Malvoideae</taxon>
        <taxon>Gossypium</taxon>
    </lineage>
</organism>
<feature type="compositionally biased region" description="Polar residues" evidence="16">
    <location>
        <begin position="24"/>
        <end position="33"/>
    </location>
</feature>
<evidence type="ECO:0000256" key="3">
    <source>
        <dbReference type="ARBA" id="ARBA00022679"/>
    </source>
</evidence>
<keyword evidence="4" id="KW-0548">Nucleotidyltransferase</keyword>
<evidence type="ECO:0000256" key="7">
    <source>
        <dbReference type="ARBA" id="ARBA00022750"/>
    </source>
</evidence>
<evidence type="ECO:0000256" key="4">
    <source>
        <dbReference type="ARBA" id="ARBA00022695"/>
    </source>
</evidence>
<keyword evidence="10" id="KW-0460">Magnesium</keyword>
<evidence type="ECO:0000313" key="20">
    <source>
        <dbReference type="EMBL" id="KAA3473400.1"/>
    </source>
</evidence>
<protein>
    <recommendedName>
        <fullName evidence="1">RNA-directed DNA polymerase</fullName>
        <ecNumber evidence="1">2.7.7.49</ecNumber>
    </recommendedName>
</protein>